<evidence type="ECO:0000259" key="6">
    <source>
        <dbReference type="PROSITE" id="PS50110"/>
    </source>
</evidence>
<dbReference type="SMART" id="SM00448">
    <property type="entry name" value="REC"/>
    <property type="match status" value="1"/>
</dbReference>
<feature type="coiled-coil region" evidence="5">
    <location>
        <begin position="131"/>
        <end position="158"/>
    </location>
</feature>
<dbReference type="SUPFAM" id="SSF55781">
    <property type="entry name" value="GAF domain-like"/>
    <property type="match status" value="1"/>
</dbReference>
<dbReference type="Gene3D" id="3.30.565.10">
    <property type="entry name" value="Histidine kinase-like ATPase, C-terminal domain"/>
    <property type="match status" value="1"/>
</dbReference>
<dbReference type="Pfam" id="PF00072">
    <property type="entry name" value="Response_reg"/>
    <property type="match status" value="1"/>
</dbReference>
<dbReference type="PROSITE" id="PS50110">
    <property type="entry name" value="RESPONSE_REGULATORY"/>
    <property type="match status" value="1"/>
</dbReference>
<dbReference type="InterPro" id="IPR029016">
    <property type="entry name" value="GAF-like_dom_sf"/>
</dbReference>
<dbReference type="Proteomes" id="UP000318834">
    <property type="component" value="Unassembled WGS sequence"/>
</dbReference>
<proteinExistence type="predicted"/>
<dbReference type="PANTHER" id="PTHR43156">
    <property type="entry name" value="STAGE II SPORULATION PROTEIN E-RELATED"/>
    <property type="match status" value="1"/>
</dbReference>
<sequence length="697" mass="76790">MIVEAPERVSTKLILLVDDDPVLLQALPEALQLRMDGVSIETCDSAGRALQRIAEVDYEAIVTDIKMPGTDGLTLLAQIRALRPDTPTLLITGHGEHDLAVQALRGGAYDFIQKPIDREYFVASLIRAMQARQYKRQLDEQQRTLEQRTSDLEQTVRERTRELQFLADASRILTASLDSEATLRSIARLAVPRLADMCITSLAESDGQVRRVEVVHAEPSKEQRLRKLLERYPFNAVASEPTATVLRTGQALLVPEISAEWIRGLGDHTEELSVARTLGSTSLIIVPLVARGRTLGVIAFLTAESNRHYTRDDLALAEELARRAALAIDNARLYEQERRIAETLQRSLLPQRLPLIPGLAAAARYLAASPEAVGGDWYDLFPLPRGTVGLVMGDVAGRGVRVAALMAELRSALRAYAVEGYSPAEVMQRLALLIEPGEMATLVYLIFDPATQTVRFTNAGHPPPLAVAPDGRASYLEGGAPPLGALRMPSYHEQSAQLWPGTTLLLYTDGLIEVRGASIDDGLARLHHAVASAPAEDLDELVDRVLGEVTRGRPGGDDVALLALRAEIPDPARFHVRLPAVPASLPMLRHSLRRWMEAAQTNDEDAYEILVACCEACSNVIEHAYGAADGDLEVRGTMTDQEVEMIVRDWGRWRPPRGLNRGRGLRLIEELMRHVTVTPRPDGTTVQMRRTRRQVTV</sequence>
<dbReference type="EMBL" id="VBAP01000008">
    <property type="protein sequence ID" value="TMI76992.1"/>
    <property type="molecule type" value="Genomic_DNA"/>
</dbReference>
<dbReference type="SUPFAM" id="SSF55874">
    <property type="entry name" value="ATPase domain of HSP90 chaperone/DNA topoisomerase II/histidine kinase"/>
    <property type="match status" value="1"/>
</dbReference>
<gene>
    <name evidence="7" type="ORF">E6H05_01925</name>
</gene>
<evidence type="ECO:0000256" key="3">
    <source>
        <dbReference type="ARBA" id="ARBA00022801"/>
    </source>
</evidence>
<evidence type="ECO:0000256" key="4">
    <source>
        <dbReference type="PROSITE-ProRule" id="PRU00169"/>
    </source>
</evidence>
<name>A0A537J102_9BACT</name>
<feature type="domain" description="Response regulatory" evidence="6">
    <location>
        <begin position="13"/>
        <end position="129"/>
    </location>
</feature>
<dbReference type="InterPro" id="IPR001789">
    <property type="entry name" value="Sig_transdc_resp-reg_receiver"/>
</dbReference>
<dbReference type="InterPro" id="IPR003594">
    <property type="entry name" value="HATPase_dom"/>
</dbReference>
<feature type="modified residue" description="4-aspartylphosphate" evidence="4">
    <location>
        <position position="64"/>
    </location>
</feature>
<dbReference type="PANTHER" id="PTHR43156:SF2">
    <property type="entry name" value="STAGE II SPORULATION PROTEIN E"/>
    <property type="match status" value="1"/>
</dbReference>
<dbReference type="GO" id="GO:0016791">
    <property type="term" value="F:phosphatase activity"/>
    <property type="evidence" value="ECO:0007669"/>
    <property type="project" value="TreeGrafter"/>
</dbReference>
<accession>A0A537J102</accession>
<evidence type="ECO:0000313" key="8">
    <source>
        <dbReference type="Proteomes" id="UP000318834"/>
    </source>
</evidence>
<evidence type="ECO:0000256" key="2">
    <source>
        <dbReference type="ARBA" id="ARBA00022777"/>
    </source>
</evidence>
<evidence type="ECO:0000256" key="5">
    <source>
        <dbReference type="SAM" id="Coils"/>
    </source>
</evidence>
<dbReference type="Pfam" id="PF13581">
    <property type="entry name" value="HATPase_c_2"/>
    <property type="match status" value="1"/>
</dbReference>
<dbReference type="InterPro" id="IPR001932">
    <property type="entry name" value="PPM-type_phosphatase-like_dom"/>
</dbReference>
<dbReference type="CDD" id="cd16936">
    <property type="entry name" value="HATPase_RsbW-like"/>
    <property type="match status" value="1"/>
</dbReference>
<protein>
    <submittedName>
        <fullName evidence="7">Response regulator</fullName>
    </submittedName>
</protein>
<keyword evidence="2" id="KW-0418">Kinase</keyword>
<dbReference type="InterPro" id="IPR036457">
    <property type="entry name" value="PPM-type-like_dom_sf"/>
</dbReference>
<evidence type="ECO:0000256" key="1">
    <source>
        <dbReference type="ARBA" id="ARBA00022679"/>
    </source>
</evidence>
<dbReference type="InterPro" id="IPR011006">
    <property type="entry name" value="CheY-like_superfamily"/>
</dbReference>
<comment type="caution">
    <text evidence="7">The sequence shown here is derived from an EMBL/GenBank/DDBJ whole genome shotgun (WGS) entry which is preliminary data.</text>
</comment>
<dbReference type="Pfam" id="PF13185">
    <property type="entry name" value="GAF_2"/>
    <property type="match status" value="1"/>
</dbReference>
<dbReference type="AlphaFoldDB" id="A0A537J102"/>
<dbReference type="InterPro" id="IPR052016">
    <property type="entry name" value="Bact_Sigma-Reg"/>
</dbReference>
<dbReference type="SUPFAM" id="SSF52172">
    <property type="entry name" value="CheY-like"/>
    <property type="match status" value="1"/>
</dbReference>
<dbReference type="InterPro" id="IPR003018">
    <property type="entry name" value="GAF"/>
</dbReference>
<reference evidence="7 8" key="1">
    <citation type="journal article" date="2019" name="Nat. Microbiol.">
        <title>Mediterranean grassland soil C-N compound turnover is dependent on rainfall and depth, and is mediated by genomically divergent microorganisms.</title>
        <authorList>
            <person name="Diamond S."/>
            <person name="Andeer P.F."/>
            <person name="Li Z."/>
            <person name="Crits-Christoph A."/>
            <person name="Burstein D."/>
            <person name="Anantharaman K."/>
            <person name="Lane K.R."/>
            <person name="Thomas B.C."/>
            <person name="Pan C."/>
            <person name="Northen T.R."/>
            <person name="Banfield J.F."/>
        </authorList>
    </citation>
    <scope>NUCLEOTIDE SEQUENCE [LARGE SCALE GENOMIC DNA]</scope>
    <source>
        <strain evidence="7">NP_8</strain>
    </source>
</reference>
<dbReference type="SMART" id="SM00331">
    <property type="entry name" value="PP2C_SIG"/>
    <property type="match status" value="1"/>
</dbReference>
<dbReference type="GO" id="GO:0000160">
    <property type="term" value="P:phosphorelay signal transduction system"/>
    <property type="evidence" value="ECO:0007669"/>
    <property type="project" value="InterPro"/>
</dbReference>
<keyword evidence="5" id="KW-0175">Coiled coil</keyword>
<dbReference type="InterPro" id="IPR036890">
    <property type="entry name" value="HATPase_C_sf"/>
</dbReference>
<dbReference type="Gene3D" id="3.40.50.2300">
    <property type="match status" value="1"/>
</dbReference>
<keyword evidence="3" id="KW-0378">Hydrolase</keyword>
<dbReference type="FunFam" id="3.30.450.40:FF:000035">
    <property type="entry name" value="PAS sensor protein"/>
    <property type="match status" value="1"/>
</dbReference>
<organism evidence="7 8">
    <name type="scientific">Candidatus Segetimicrobium genomatis</name>
    <dbReference type="NCBI Taxonomy" id="2569760"/>
    <lineage>
        <taxon>Bacteria</taxon>
        <taxon>Bacillati</taxon>
        <taxon>Candidatus Sysuimicrobiota</taxon>
        <taxon>Candidatus Sysuimicrobiia</taxon>
        <taxon>Candidatus Sysuimicrobiales</taxon>
        <taxon>Candidatus Segetimicrobiaceae</taxon>
        <taxon>Candidatus Segetimicrobium</taxon>
    </lineage>
</organism>
<dbReference type="SUPFAM" id="SSF81606">
    <property type="entry name" value="PP2C-like"/>
    <property type="match status" value="1"/>
</dbReference>
<dbReference type="SMART" id="SM00065">
    <property type="entry name" value="GAF"/>
    <property type="match status" value="1"/>
</dbReference>
<dbReference type="Gene3D" id="3.30.450.40">
    <property type="match status" value="1"/>
</dbReference>
<keyword evidence="1" id="KW-0808">Transferase</keyword>
<dbReference type="GO" id="GO:0016301">
    <property type="term" value="F:kinase activity"/>
    <property type="evidence" value="ECO:0007669"/>
    <property type="project" value="UniProtKB-KW"/>
</dbReference>
<dbReference type="Pfam" id="PF07228">
    <property type="entry name" value="SpoIIE"/>
    <property type="match status" value="1"/>
</dbReference>
<keyword evidence="4" id="KW-0597">Phosphoprotein</keyword>
<evidence type="ECO:0000313" key="7">
    <source>
        <dbReference type="EMBL" id="TMI76992.1"/>
    </source>
</evidence>
<dbReference type="Gene3D" id="3.60.40.10">
    <property type="entry name" value="PPM-type phosphatase domain"/>
    <property type="match status" value="1"/>
</dbReference>